<comment type="caution">
    <text evidence="2">The sequence shown here is derived from an EMBL/GenBank/DDBJ whole genome shotgun (WGS) entry which is preliminary data.</text>
</comment>
<evidence type="ECO:0000256" key="1">
    <source>
        <dbReference type="SAM" id="Phobius"/>
    </source>
</evidence>
<feature type="transmembrane region" description="Helical" evidence="1">
    <location>
        <begin position="7"/>
        <end position="31"/>
    </location>
</feature>
<keyword evidence="3" id="KW-1185">Reference proteome</keyword>
<evidence type="ECO:0000313" key="3">
    <source>
        <dbReference type="Proteomes" id="UP001379949"/>
    </source>
</evidence>
<dbReference type="PROSITE" id="PS51257">
    <property type="entry name" value="PROKAR_LIPOPROTEIN"/>
    <property type="match status" value="1"/>
</dbReference>
<keyword evidence="1" id="KW-0472">Membrane</keyword>
<protein>
    <submittedName>
        <fullName evidence="2">DUF1499 domain-containing protein</fullName>
    </submittedName>
</protein>
<dbReference type="Pfam" id="PF07386">
    <property type="entry name" value="DUF1499"/>
    <property type="match status" value="1"/>
</dbReference>
<keyword evidence="1" id="KW-1133">Transmembrane helix</keyword>
<dbReference type="RefSeq" id="WP_341566977.1">
    <property type="nucleotide sequence ID" value="NZ_JBAKAR010000005.1"/>
</dbReference>
<sequence>MSRYISPVLYILLMLVGCAAFISIAGVRVGLFEPLTGFSLLRQSVFAALILSALAALSMFACRKECNVSSQRFFGLVLIVSLVYSFMWIVFYAERCNLPDINDITTDTATPPAFLNVNFLRKSNENGLSYNPKWGPIQKAHYPGVKPITTTKSIDVAYQKALDLVKERGWQLNAFYPEVGIIEATARTPIFGFRDDVVIRVAEVDGEVRVDMRSCSRVGSGDFGMNARRIEHYMADLNANLNSRPMDRVHYLK</sequence>
<organism evidence="2 3">
    <name type="scientific">Marinomonas arenicola</name>
    <dbReference type="NCBI Taxonomy" id="569601"/>
    <lineage>
        <taxon>Bacteria</taxon>
        <taxon>Pseudomonadati</taxon>
        <taxon>Pseudomonadota</taxon>
        <taxon>Gammaproteobacteria</taxon>
        <taxon>Oceanospirillales</taxon>
        <taxon>Oceanospirillaceae</taxon>
        <taxon>Marinomonas</taxon>
    </lineage>
</organism>
<name>A0ABU9G3W3_9GAMM</name>
<proteinExistence type="predicted"/>
<dbReference type="EMBL" id="JBAKAR010000005">
    <property type="protein sequence ID" value="MEL0613176.1"/>
    <property type="molecule type" value="Genomic_DNA"/>
</dbReference>
<keyword evidence="1" id="KW-0812">Transmembrane</keyword>
<feature type="transmembrane region" description="Helical" evidence="1">
    <location>
        <begin position="43"/>
        <end position="61"/>
    </location>
</feature>
<dbReference type="Proteomes" id="UP001379949">
    <property type="component" value="Unassembled WGS sequence"/>
</dbReference>
<gene>
    <name evidence="2" type="ORF">V6242_08460</name>
</gene>
<dbReference type="InterPro" id="IPR010865">
    <property type="entry name" value="DUF1499"/>
</dbReference>
<reference evidence="2 3" key="1">
    <citation type="submission" date="2024-02" db="EMBL/GenBank/DDBJ databases">
        <title>Bacteria isolated from the canopy kelp, Nereocystis luetkeana.</title>
        <authorList>
            <person name="Pfister C.A."/>
            <person name="Younker I.T."/>
            <person name="Light S.H."/>
        </authorList>
    </citation>
    <scope>NUCLEOTIDE SEQUENCE [LARGE SCALE GENOMIC DNA]</scope>
    <source>
        <strain evidence="2 3">TI.4.07</strain>
    </source>
</reference>
<accession>A0ABU9G3W3</accession>
<evidence type="ECO:0000313" key="2">
    <source>
        <dbReference type="EMBL" id="MEL0613176.1"/>
    </source>
</evidence>
<feature type="transmembrane region" description="Helical" evidence="1">
    <location>
        <begin position="73"/>
        <end position="93"/>
    </location>
</feature>